<comment type="caution">
    <text evidence="2">The sequence shown here is derived from an EMBL/GenBank/DDBJ whole genome shotgun (WGS) entry which is preliminary data.</text>
</comment>
<keyword evidence="3" id="KW-1185">Reference proteome</keyword>
<dbReference type="Proteomes" id="UP000527324">
    <property type="component" value="Unassembled WGS sequence"/>
</dbReference>
<evidence type="ECO:0000313" key="2">
    <source>
        <dbReference type="EMBL" id="MBB5738473.1"/>
    </source>
</evidence>
<reference evidence="2 3" key="1">
    <citation type="submission" date="2020-08" db="EMBL/GenBank/DDBJ databases">
        <title>Genomic Encyclopedia of Type Strains, Phase IV (KMG-IV): sequencing the most valuable type-strain genomes for metagenomic binning, comparative biology and taxonomic classification.</title>
        <authorList>
            <person name="Goeker M."/>
        </authorList>
    </citation>
    <scope>NUCLEOTIDE SEQUENCE [LARGE SCALE GENOMIC DNA]</scope>
    <source>
        <strain evidence="2 3">DSM 4731</strain>
    </source>
</reference>
<name>A0A7W9C3K6_9CAUL</name>
<protein>
    <recommendedName>
        <fullName evidence="4">Lipoprotein</fullName>
    </recommendedName>
</protein>
<dbReference type="AlphaFoldDB" id="A0A7W9C3K6"/>
<evidence type="ECO:0000313" key="3">
    <source>
        <dbReference type="Proteomes" id="UP000527324"/>
    </source>
</evidence>
<proteinExistence type="predicted"/>
<evidence type="ECO:0000256" key="1">
    <source>
        <dbReference type="SAM" id="SignalP"/>
    </source>
</evidence>
<dbReference type="EMBL" id="JACHOQ010000001">
    <property type="protein sequence ID" value="MBB5738473.1"/>
    <property type="molecule type" value="Genomic_DNA"/>
</dbReference>
<gene>
    <name evidence="2" type="ORF">GGQ93_000164</name>
</gene>
<feature type="chain" id="PRO_5031436056" description="Lipoprotein" evidence="1">
    <location>
        <begin position="19"/>
        <end position="170"/>
    </location>
</feature>
<organism evidence="2 3">
    <name type="scientific">Brevundimonas aurantiaca</name>
    <dbReference type="NCBI Taxonomy" id="74316"/>
    <lineage>
        <taxon>Bacteria</taxon>
        <taxon>Pseudomonadati</taxon>
        <taxon>Pseudomonadota</taxon>
        <taxon>Alphaproteobacteria</taxon>
        <taxon>Caulobacterales</taxon>
        <taxon>Caulobacteraceae</taxon>
        <taxon>Brevundimonas</taxon>
    </lineage>
</organism>
<dbReference type="RefSeq" id="WP_183214836.1">
    <property type="nucleotide sequence ID" value="NZ_CAJFZW010000022.1"/>
</dbReference>
<evidence type="ECO:0008006" key="4">
    <source>
        <dbReference type="Google" id="ProtNLM"/>
    </source>
</evidence>
<dbReference type="GeneID" id="88839316"/>
<accession>A0A7W9C3K6</accession>
<sequence>MKIFAAVIAVALPGGAVAQSTPPEDPSLIAYLQQRAGEAADTTRYTAALTPDGKTALVYLTGPTWCGSGGCRLLVLDRDGSSYRSVGEISVARAPIRLLEREDHGRRALGVQVAGGGIIQGYEAAVPFDGRRYASNPTVPPAMRIDDAPGETLIRADEAGRPLTPAPDKP</sequence>
<keyword evidence="1" id="KW-0732">Signal</keyword>
<feature type="signal peptide" evidence="1">
    <location>
        <begin position="1"/>
        <end position="18"/>
    </location>
</feature>